<keyword evidence="3" id="KW-1185">Reference proteome</keyword>
<dbReference type="Proteomes" id="UP000270343">
    <property type="component" value="Unassembled WGS sequence"/>
</dbReference>
<name>A0A3B0A723_9ACTN</name>
<evidence type="ECO:0000313" key="2">
    <source>
        <dbReference type="EMBL" id="RKN56948.1"/>
    </source>
</evidence>
<dbReference type="AlphaFoldDB" id="A0A3B0A723"/>
<feature type="region of interest" description="Disordered" evidence="1">
    <location>
        <begin position="139"/>
        <end position="182"/>
    </location>
</feature>
<comment type="caution">
    <text evidence="2">The sequence shown here is derived from an EMBL/GenBank/DDBJ whole genome shotgun (WGS) entry which is preliminary data.</text>
</comment>
<gene>
    <name evidence="2" type="ORF">D7231_34525</name>
</gene>
<accession>A0A3B0A723</accession>
<protein>
    <submittedName>
        <fullName evidence="2">Uncharacterized protein</fullName>
    </submittedName>
</protein>
<evidence type="ECO:0000313" key="3">
    <source>
        <dbReference type="Proteomes" id="UP000270343"/>
    </source>
</evidence>
<sequence length="182" mass="19767">MLVPEVQPAPKATRHIGRAQVVIGGVAHETQVLFFTDEEAREWAMVGRDVTASQAHSTRHSLDKDPVTVTAEAPGKEPAPAGGIPAQRITEGNFEKAMEAAFAAPEYKPEKPAESPISLREAVDKGVVSVSLSVIRQAASGNRDPEFPPNVGKNKRGAFLYHPEALRKWERNRPGSKKNDDD</sequence>
<organism evidence="2 3">
    <name type="scientific">Streptomyces klenkii</name>
    <dbReference type="NCBI Taxonomy" id="1420899"/>
    <lineage>
        <taxon>Bacteria</taxon>
        <taxon>Bacillati</taxon>
        <taxon>Actinomycetota</taxon>
        <taxon>Actinomycetes</taxon>
        <taxon>Kitasatosporales</taxon>
        <taxon>Streptomycetaceae</taxon>
        <taxon>Streptomyces</taxon>
    </lineage>
</organism>
<feature type="compositionally biased region" description="Basic and acidic residues" evidence="1">
    <location>
        <begin position="164"/>
        <end position="182"/>
    </location>
</feature>
<proteinExistence type="predicted"/>
<reference evidence="2 3" key="1">
    <citation type="journal article" date="2015" name="Antonie Van Leeuwenhoek">
        <title>Streptomyces klenkii sp. nov., isolated from deep marine sediment.</title>
        <authorList>
            <person name="Veyisoglu A."/>
            <person name="Sahin N."/>
        </authorList>
    </citation>
    <scope>NUCLEOTIDE SEQUENCE [LARGE SCALE GENOMIC DNA]</scope>
    <source>
        <strain evidence="2 3">KCTC 29202</strain>
    </source>
</reference>
<dbReference type="EMBL" id="RBAM01000057">
    <property type="protein sequence ID" value="RKN56948.1"/>
    <property type="molecule type" value="Genomic_DNA"/>
</dbReference>
<evidence type="ECO:0000256" key="1">
    <source>
        <dbReference type="SAM" id="MobiDB-lite"/>
    </source>
</evidence>